<protein>
    <recommendedName>
        <fullName evidence="1">Endonuclease/exonuclease/phosphatase domain-containing protein</fullName>
    </recommendedName>
</protein>
<evidence type="ECO:0000313" key="3">
    <source>
        <dbReference type="Proteomes" id="UP001162131"/>
    </source>
</evidence>
<dbReference type="Pfam" id="PF03372">
    <property type="entry name" value="Exo_endo_phos"/>
    <property type="match status" value="1"/>
</dbReference>
<dbReference type="Proteomes" id="UP001162131">
    <property type="component" value="Unassembled WGS sequence"/>
</dbReference>
<organism evidence="2 3">
    <name type="scientific">Blepharisma stoltei</name>
    <dbReference type="NCBI Taxonomy" id="1481888"/>
    <lineage>
        <taxon>Eukaryota</taxon>
        <taxon>Sar</taxon>
        <taxon>Alveolata</taxon>
        <taxon>Ciliophora</taxon>
        <taxon>Postciliodesmatophora</taxon>
        <taxon>Heterotrichea</taxon>
        <taxon>Heterotrichida</taxon>
        <taxon>Blepharismidae</taxon>
        <taxon>Blepharisma</taxon>
    </lineage>
</organism>
<dbReference type="GO" id="GO:0006506">
    <property type="term" value="P:GPI anchor biosynthetic process"/>
    <property type="evidence" value="ECO:0007669"/>
    <property type="project" value="TreeGrafter"/>
</dbReference>
<feature type="domain" description="Endonuclease/exonuclease/phosphatase" evidence="1">
    <location>
        <begin position="105"/>
        <end position="358"/>
    </location>
</feature>
<keyword evidence="3" id="KW-1185">Reference proteome</keyword>
<dbReference type="InterPro" id="IPR036691">
    <property type="entry name" value="Endo/exonu/phosph_ase_sf"/>
</dbReference>
<evidence type="ECO:0000259" key="1">
    <source>
        <dbReference type="Pfam" id="PF03372"/>
    </source>
</evidence>
<dbReference type="EMBL" id="CAJZBQ010000011">
    <property type="protein sequence ID" value="CAG9313606.1"/>
    <property type="molecule type" value="Genomic_DNA"/>
</dbReference>
<dbReference type="Gene3D" id="3.60.10.10">
    <property type="entry name" value="Endonuclease/exonuclease/phosphatase"/>
    <property type="match status" value="1"/>
</dbReference>
<dbReference type="InterPro" id="IPR005135">
    <property type="entry name" value="Endo/exonuclease/phosphatase"/>
</dbReference>
<dbReference type="SUPFAM" id="SSF56219">
    <property type="entry name" value="DNase I-like"/>
    <property type="match status" value="1"/>
</dbReference>
<evidence type="ECO:0000313" key="2">
    <source>
        <dbReference type="EMBL" id="CAG9313606.1"/>
    </source>
</evidence>
<dbReference type="GO" id="GO:0003824">
    <property type="term" value="F:catalytic activity"/>
    <property type="evidence" value="ECO:0007669"/>
    <property type="project" value="InterPro"/>
</dbReference>
<name>A0AAU9III0_9CILI</name>
<dbReference type="InterPro" id="IPR051916">
    <property type="entry name" value="GPI-anchor_lipid_remodeler"/>
</dbReference>
<dbReference type="GO" id="GO:0016020">
    <property type="term" value="C:membrane"/>
    <property type="evidence" value="ECO:0007669"/>
    <property type="project" value="GOC"/>
</dbReference>
<gene>
    <name evidence="2" type="ORF">BSTOLATCC_MIC9419</name>
</gene>
<dbReference type="PANTHER" id="PTHR14859:SF1">
    <property type="entry name" value="PGAP2-INTERACTING PROTEIN"/>
    <property type="match status" value="1"/>
</dbReference>
<accession>A0AAU9III0</accession>
<dbReference type="GO" id="GO:0005783">
    <property type="term" value="C:endoplasmic reticulum"/>
    <property type="evidence" value="ECO:0007669"/>
    <property type="project" value="TreeGrafter"/>
</dbReference>
<reference evidence="2" key="1">
    <citation type="submission" date="2021-09" db="EMBL/GenBank/DDBJ databases">
        <authorList>
            <consortium name="AG Swart"/>
            <person name="Singh M."/>
            <person name="Singh A."/>
            <person name="Seah K."/>
            <person name="Emmerich C."/>
        </authorList>
    </citation>
    <scope>NUCLEOTIDE SEQUENCE</scope>
    <source>
        <strain evidence="2">ATCC30299</strain>
    </source>
</reference>
<dbReference type="PANTHER" id="PTHR14859">
    <property type="entry name" value="CALCOFLUOR WHITE HYPERSENSITIVE PROTEIN PRECURSOR"/>
    <property type="match status" value="1"/>
</dbReference>
<sequence>MNKNKWKLKYALRSYLSPEHMIFSALKILPIQCYISIFLISNISELLEDHEPTYQLAGPYLKDWIIINDDCSLQDYLKYTKKPIIYVTYPSIFYLGTPTIVRLQTYNLSSFNKDKKWEKRVEMLAKQIKIANPDIIGIQEARYDPYYGLCTFNRCLNRFIDNISCEKNGGKDMMKDLLAKLPEYPYSHWLEVMHFSNGIIDGIGIISRFPIIDIKSKKLSKTKEDKNIRACLRAAISHPNKKINVYNTQLTYDDKGQAKQLCDIIRFIDSEDDGETLQILMGDMNFKRGTGTLEGKNKGDKNLKDAWITLEGENDGNTYPSWNPKERMDRILYRNTEDPLLCELCGYAENEFDWPSDHCSLYADFLISL</sequence>
<proteinExistence type="predicted"/>
<comment type="caution">
    <text evidence="2">The sequence shown here is derived from an EMBL/GenBank/DDBJ whole genome shotgun (WGS) entry which is preliminary data.</text>
</comment>
<dbReference type="AlphaFoldDB" id="A0AAU9III0"/>